<evidence type="ECO:0000256" key="1">
    <source>
        <dbReference type="SAM" id="MobiDB-lite"/>
    </source>
</evidence>
<dbReference type="InParanoid" id="A0A4W3I7E4"/>
<evidence type="ECO:0000313" key="3">
    <source>
        <dbReference type="Ensembl" id="ENSCMIP00000022948.1"/>
    </source>
</evidence>
<dbReference type="InterPro" id="IPR009909">
    <property type="entry name" value="Nmi/IFP35_dom"/>
</dbReference>
<reference evidence="4" key="1">
    <citation type="journal article" date="2006" name="Science">
        <title>Ancient noncoding elements conserved in the human genome.</title>
        <authorList>
            <person name="Venkatesh B."/>
            <person name="Kirkness E.F."/>
            <person name="Loh Y.H."/>
            <person name="Halpern A.L."/>
            <person name="Lee A.P."/>
            <person name="Johnson J."/>
            <person name="Dandona N."/>
            <person name="Viswanathan L.D."/>
            <person name="Tay A."/>
            <person name="Venter J.C."/>
            <person name="Strausberg R.L."/>
            <person name="Brenner S."/>
        </authorList>
    </citation>
    <scope>NUCLEOTIDE SEQUENCE [LARGE SCALE GENOMIC DNA]</scope>
</reference>
<evidence type="ECO:0000259" key="2">
    <source>
        <dbReference type="Pfam" id="PF07292"/>
    </source>
</evidence>
<dbReference type="Ensembl" id="ENSCMIT00000023344.1">
    <property type="protein sequence ID" value="ENSCMIP00000022948.1"/>
    <property type="gene ID" value="ENSCMIG00000010299.1"/>
</dbReference>
<feature type="compositionally biased region" description="Polar residues" evidence="1">
    <location>
        <begin position="359"/>
        <end position="373"/>
    </location>
</feature>
<evidence type="ECO:0000313" key="4">
    <source>
        <dbReference type="Proteomes" id="UP000314986"/>
    </source>
</evidence>
<reference evidence="3" key="4">
    <citation type="submission" date="2025-08" db="UniProtKB">
        <authorList>
            <consortium name="Ensembl"/>
        </authorList>
    </citation>
    <scope>IDENTIFICATION</scope>
</reference>
<organism evidence="3 4">
    <name type="scientific">Callorhinchus milii</name>
    <name type="common">Ghost shark</name>
    <dbReference type="NCBI Taxonomy" id="7868"/>
    <lineage>
        <taxon>Eukaryota</taxon>
        <taxon>Metazoa</taxon>
        <taxon>Chordata</taxon>
        <taxon>Craniata</taxon>
        <taxon>Vertebrata</taxon>
        <taxon>Chondrichthyes</taxon>
        <taxon>Holocephali</taxon>
        <taxon>Chimaeriformes</taxon>
        <taxon>Callorhinchidae</taxon>
        <taxon>Callorhinchus</taxon>
    </lineage>
</organism>
<reference evidence="4" key="2">
    <citation type="journal article" date="2007" name="PLoS Biol.">
        <title>Survey sequencing and comparative analysis of the elephant shark (Callorhinchus milii) genome.</title>
        <authorList>
            <person name="Venkatesh B."/>
            <person name="Kirkness E.F."/>
            <person name="Loh Y.H."/>
            <person name="Halpern A.L."/>
            <person name="Lee A.P."/>
            <person name="Johnson J."/>
            <person name="Dandona N."/>
            <person name="Viswanathan L.D."/>
            <person name="Tay A."/>
            <person name="Venter J.C."/>
            <person name="Strausberg R.L."/>
            <person name="Brenner S."/>
        </authorList>
    </citation>
    <scope>NUCLEOTIDE SEQUENCE [LARGE SCALE GENOMIC DNA]</scope>
</reference>
<dbReference type="GeneTree" id="ENSGT00530000063686"/>
<name>A0A4W3I7E4_CALMI</name>
<reference evidence="3" key="5">
    <citation type="submission" date="2025-09" db="UniProtKB">
        <authorList>
            <consortium name="Ensembl"/>
        </authorList>
    </citation>
    <scope>IDENTIFICATION</scope>
</reference>
<feature type="region of interest" description="Disordered" evidence="1">
    <location>
        <begin position="356"/>
        <end position="391"/>
    </location>
</feature>
<feature type="region of interest" description="Disordered" evidence="1">
    <location>
        <begin position="191"/>
        <end position="220"/>
    </location>
</feature>
<feature type="compositionally biased region" description="Basic and acidic residues" evidence="1">
    <location>
        <begin position="204"/>
        <end position="218"/>
    </location>
</feature>
<dbReference type="STRING" id="7868.ENSCMIP00000022948"/>
<accession>A0A4W3I7E4</accession>
<dbReference type="Pfam" id="PF07292">
    <property type="entry name" value="NID"/>
    <property type="match status" value="1"/>
</dbReference>
<dbReference type="Proteomes" id="UP000314986">
    <property type="component" value="Unassembled WGS sequence"/>
</dbReference>
<sequence>MKPDISLCVVPGPRAPTPQASGDAEKMESEWASRTIVVSGIPEDVLPIAVMADKLTIHFLRPRNGGGEVENVVYPCEVKGNAYVTFEEEKGTAYRQAARTGAQYPLKVSPHSKALDFFQVFTRVSVDLDLSSLEPRMDVGKLLRDLQSNNKSLHFSARGERKLHVDGTFTAIKELRKDLLSRIAELPPVSQLQSSGAKAGGGSDTERRVPKPAGKDGPQEATIILDSDIFRYMDMFCKEEYEGILRKQRVTSRVSESDDLTTIQLEEAGDLHDASQLTVAKFSLEMLINRMQQLLVSEKVRLEPGGAGGQSRGRALEICEDLKPRFPTVLVHRTAEHVTLIGSSSESYQFRREVENELKSGQTVGGASSSRPGSQRGWWPAARPPTASARA</sequence>
<keyword evidence="4" id="KW-1185">Reference proteome</keyword>
<reference evidence="4" key="3">
    <citation type="journal article" date="2014" name="Nature">
        <title>Elephant shark genome provides unique insights into gnathostome evolution.</title>
        <authorList>
            <consortium name="International Elephant Shark Genome Sequencing Consortium"/>
            <person name="Venkatesh B."/>
            <person name="Lee A.P."/>
            <person name="Ravi V."/>
            <person name="Maurya A.K."/>
            <person name="Lian M.M."/>
            <person name="Swann J.B."/>
            <person name="Ohta Y."/>
            <person name="Flajnik M.F."/>
            <person name="Sutoh Y."/>
            <person name="Kasahara M."/>
            <person name="Hoon S."/>
            <person name="Gangu V."/>
            <person name="Roy S.W."/>
            <person name="Irimia M."/>
            <person name="Korzh V."/>
            <person name="Kondrychyn I."/>
            <person name="Lim Z.W."/>
            <person name="Tay B.H."/>
            <person name="Tohari S."/>
            <person name="Kong K.W."/>
            <person name="Ho S."/>
            <person name="Lorente-Galdos B."/>
            <person name="Quilez J."/>
            <person name="Marques-Bonet T."/>
            <person name="Raney B.J."/>
            <person name="Ingham P.W."/>
            <person name="Tay A."/>
            <person name="Hillier L.W."/>
            <person name="Minx P."/>
            <person name="Boehm T."/>
            <person name="Wilson R.K."/>
            <person name="Brenner S."/>
            <person name="Warren W.C."/>
        </authorList>
    </citation>
    <scope>NUCLEOTIDE SEQUENCE [LARGE SCALE GENOMIC DNA]</scope>
</reference>
<dbReference type="PANTHER" id="PTHR15225:SF8">
    <property type="entry name" value="RNA-BINDING PROTEIN 43"/>
    <property type="match status" value="1"/>
</dbReference>
<dbReference type="PANTHER" id="PTHR15225">
    <property type="entry name" value="INTERFERON-INDUCED PROTEIN 35/NMI N-MYC/STAT INTERACTING PROTEIN"/>
    <property type="match status" value="1"/>
</dbReference>
<feature type="domain" description="NID" evidence="2">
    <location>
        <begin position="21"/>
        <end position="71"/>
    </location>
</feature>
<dbReference type="InterPro" id="IPR012677">
    <property type="entry name" value="Nucleotide-bd_a/b_plait_sf"/>
</dbReference>
<feature type="compositionally biased region" description="Low complexity" evidence="1">
    <location>
        <begin position="380"/>
        <end position="391"/>
    </location>
</feature>
<dbReference type="AlphaFoldDB" id="A0A4W3I7E4"/>
<proteinExistence type="predicted"/>
<dbReference type="Gene3D" id="3.30.70.330">
    <property type="match status" value="1"/>
</dbReference>
<protein>
    <recommendedName>
        <fullName evidence="2">NID domain-containing protein</fullName>
    </recommendedName>
</protein>